<evidence type="ECO:0000313" key="6">
    <source>
        <dbReference type="Proteomes" id="UP000604083"/>
    </source>
</evidence>
<dbReference type="PANTHER" id="PTHR43280">
    <property type="entry name" value="ARAC-FAMILY TRANSCRIPTIONAL REGULATOR"/>
    <property type="match status" value="1"/>
</dbReference>
<dbReference type="PROSITE" id="PS01124">
    <property type="entry name" value="HTH_ARAC_FAMILY_2"/>
    <property type="match status" value="1"/>
</dbReference>
<reference evidence="5" key="1">
    <citation type="submission" date="2021-01" db="EMBL/GenBank/DDBJ databases">
        <title>Modified the classification status of verrucomicrobia.</title>
        <authorList>
            <person name="Feng X."/>
        </authorList>
    </citation>
    <scope>NUCLEOTIDE SEQUENCE</scope>
    <source>
        <strain evidence="5">KCTC 12986</strain>
    </source>
</reference>
<proteinExistence type="predicted"/>
<evidence type="ECO:0000259" key="4">
    <source>
        <dbReference type="PROSITE" id="PS01124"/>
    </source>
</evidence>
<dbReference type="EMBL" id="JAENIO010000003">
    <property type="protein sequence ID" value="MBK1832736.1"/>
    <property type="molecule type" value="Genomic_DNA"/>
</dbReference>
<accession>A0A934RNP1</accession>
<comment type="caution">
    <text evidence="5">The sequence shown here is derived from an EMBL/GenBank/DDBJ whole genome shotgun (WGS) entry which is preliminary data.</text>
</comment>
<sequence>MPLHSSPRPSQDLEIFGPGTEFIAIRADDSDDREWIAREPKCSLLAQNNIAHCGLMRARPPYKIVRSYQSGTFMLACLEGEGVVLADGKWKTIAAGEACLLPPFTLNALKCEPETPWNFAWVRYAETHDTRPIVTALSPVTGPFPGEALRAAVGGLHAECRATNNLAALHHWAELIHHYVLQFAQPHSSDERLWRVWEAVEKDLSHSWNLDELAAIGCLSSEHLRRICRAELGRSPMQHLTHLRLQKARHLLSVTDDKVEVIARQVGYESATTFSNTFLKWIGCRPSRFRE</sequence>
<evidence type="ECO:0000256" key="1">
    <source>
        <dbReference type="ARBA" id="ARBA00023015"/>
    </source>
</evidence>
<dbReference type="PANTHER" id="PTHR43280:SF2">
    <property type="entry name" value="HTH-TYPE TRANSCRIPTIONAL REGULATOR EXSA"/>
    <property type="match status" value="1"/>
</dbReference>
<keyword evidence="2" id="KW-0238">DNA-binding</keyword>
<dbReference type="AlphaFoldDB" id="A0A934RNP1"/>
<dbReference type="Pfam" id="PF12833">
    <property type="entry name" value="HTH_18"/>
    <property type="match status" value="1"/>
</dbReference>
<dbReference type="Proteomes" id="UP000604083">
    <property type="component" value="Unassembled WGS sequence"/>
</dbReference>
<evidence type="ECO:0000313" key="5">
    <source>
        <dbReference type="EMBL" id="MBK1832736.1"/>
    </source>
</evidence>
<evidence type="ECO:0000256" key="2">
    <source>
        <dbReference type="ARBA" id="ARBA00023125"/>
    </source>
</evidence>
<dbReference type="GO" id="GO:0003700">
    <property type="term" value="F:DNA-binding transcription factor activity"/>
    <property type="evidence" value="ECO:0007669"/>
    <property type="project" value="InterPro"/>
</dbReference>
<dbReference type="RefSeq" id="WP_200390172.1">
    <property type="nucleotide sequence ID" value="NZ_JAENIO010000003.1"/>
</dbReference>
<dbReference type="Gene3D" id="1.10.10.60">
    <property type="entry name" value="Homeodomain-like"/>
    <property type="match status" value="1"/>
</dbReference>
<keyword evidence="3" id="KW-0804">Transcription</keyword>
<dbReference type="SMART" id="SM00342">
    <property type="entry name" value="HTH_ARAC"/>
    <property type="match status" value="1"/>
</dbReference>
<dbReference type="SUPFAM" id="SSF51215">
    <property type="entry name" value="Regulatory protein AraC"/>
    <property type="match status" value="1"/>
</dbReference>
<dbReference type="InterPro" id="IPR009057">
    <property type="entry name" value="Homeodomain-like_sf"/>
</dbReference>
<dbReference type="InterPro" id="IPR018060">
    <property type="entry name" value="HTH_AraC"/>
</dbReference>
<name>A0A934RNP1_9BACT</name>
<feature type="domain" description="HTH araC/xylS-type" evidence="4">
    <location>
        <begin position="194"/>
        <end position="291"/>
    </location>
</feature>
<dbReference type="InterPro" id="IPR037923">
    <property type="entry name" value="HTH-like"/>
</dbReference>
<protein>
    <submittedName>
        <fullName evidence="5">Helix-turn-helix domain-containing protein</fullName>
    </submittedName>
</protein>
<keyword evidence="6" id="KW-1185">Reference proteome</keyword>
<evidence type="ECO:0000256" key="3">
    <source>
        <dbReference type="ARBA" id="ARBA00023163"/>
    </source>
</evidence>
<dbReference type="SUPFAM" id="SSF46689">
    <property type="entry name" value="Homeodomain-like"/>
    <property type="match status" value="2"/>
</dbReference>
<organism evidence="5 6">
    <name type="scientific">Roseibacillus ishigakijimensis</name>
    <dbReference type="NCBI Taxonomy" id="454146"/>
    <lineage>
        <taxon>Bacteria</taxon>
        <taxon>Pseudomonadati</taxon>
        <taxon>Verrucomicrobiota</taxon>
        <taxon>Verrucomicrobiia</taxon>
        <taxon>Verrucomicrobiales</taxon>
        <taxon>Verrucomicrobiaceae</taxon>
        <taxon>Roseibacillus</taxon>
    </lineage>
</organism>
<dbReference type="GO" id="GO:0043565">
    <property type="term" value="F:sequence-specific DNA binding"/>
    <property type="evidence" value="ECO:0007669"/>
    <property type="project" value="InterPro"/>
</dbReference>
<gene>
    <name evidence="5" type="ORF">JIN78_01570</name>
</gene>
<keyword evidence="1" id="KW-0805">Transcription regulation</keyword>